<dbReference type="GeneID" id="94197820"/>
<evidence type="ECO:0000313" key="1">
    <source>
        <dbReference type="EMBL" id="GIX66339.1"/>
    </source>
</evidence>
<dbReference type="RefSeq" id="XP_067718408.1">
    <property type="nucleotide sequence ID" value="XM_067862307.1"/>
</dbReference>
<protein>
    <submittedName>
        <fullName evidence="1">Type II secretion system F family protein</fullName>
    </submittedName>
</protein>
<reference evidence="1 2" key="1">
    <citation type="submission" date="2021-06" db="EMBL/GenBank/DDBJ databases">
        <title>Genome sequence of Babesia caballi.</title>
        <authorList>
            <person name="Yamagishi J."/>
            <person name="Kidaka T."/>
            <person name="Ochi A."/>
        </authorList>
    </citation>
    <scope>NUCLEOTIDE SEQUENCE [LARGE SCALE GENOMIC DNA]</scope>
    <source>
        <strain evidence="1">USDA-D6B2</strain>
    </source>
</reference>
<dbReference type="AlphaFoldDB" id="A0AAV4M1V9"/>
<comment type="caution">
    <text evidence="1">The sequence shown here is derived from an EMBL/GenBank/DDBJ whole genome shotgun (WGS) entry which is preliminary data.</text>
</comment>
<keyword evidence="2" id="KW-1185">Reference proteome</keyword>
<organism evidence="1 2">
    <name type="scientific">Babesia caballi</name>
    <dbReference type="NCBI Taxonomy" id="5871"/>
    <lineage>
        <taxon>Eukaryota</taxon>
        <taxon>Sar</taxon>
        <taxon>Alveolata</taxon>
        <taxon>Apicomplexa</taxon>
        <taxon>Aconoidasida</taxon>
        <taxon>Piroplasmida</taxon>
        <taxon>Babesiidae</taxon>
        <taxon>Babesia</taxon>
    </lineage>
</organism>
<proteinExistence type="predicted"/>
<name>A0AAV4M1V9_BABCB</name>
<sequence>MEHDADVPQRPRLEYRPLVLRQDASEDVRVQGAVQVRREHNIADDRVFVPPAHLRRLLHDRPAQQHDEERQLLVPGQVEELPVPRAAARAGPGWTSAAHVSFTDGHGDLREVFVKEAWPIMSRGKSTQRMRRL</sequence>
<dbReference type="Proteomes" id="UP001497744">
    <property type="component" value="Unassembled WGS sequence"/>
</dbReference>
<evidence type="ECO:0000313" key="2">
    <source>
        <dbReference type="Proteomes" id="UP001497744"/>
    </source>
</evidence>
<accession>A0AAV4M1V9</accession>
<gene>
    <name evidence="1" type="ORF">BcabD6B2_57750</name>
</gene>
<dbReference type="EMBL" id="BPLF01000006">
    <property type="protein sequence ID" value="GIX66339.1"/>
    <property type="molecule type" value="Genomic_DNA"/>
</dbReference>